<evidence type="ECO:0000256" key="5">
    <source>
        <dbReference type="ARBA" id="ARBA00023163"/>
    </source>
</evidence>
<dbReference type="EMBL" id="HG793151">
    <property type="protein sequence ID" value="CRL26580.1"/>
    <property type="molecule type" value="Genomic_DNA"/>
</dbReference>
<dbReference type="GO" id="GO:0006351">
    <property type="term" value="P:DNA-templated transcription"/>
    <property type="evidence" value="ECO:0007669"/>
    <property type="project" value="InterPro"/>
</dbReference>
<dbReference type="SMART" id="SM00906">
    <property type="entry name" value="Fungal_trans"/>
    <property type="match status" value="1"/>
</dbReference>
<keyword evidence="7" id="KW-0472">Membrane</keyword>
<name>A0A0G4PJH9_PENC3</name>
<evidence type="ECO:0000313" key="10">
    <source>
        <dbReference type="Proteomes" id="UP000053732"/>
    </source>
</evidence>
<dbReference type="PROSITE" id="PS00463">
    <property type="entry name" value="ZN2_CY6_FUNGAL_1"/>
    <property type="match status" value="1"/>
</dbReference>
<dbReference type="GO" id="GO:0003677">
    <property type="term" value="F:DNA binding"/>
    <property type="evidence" value="ECO:0007669"/>
    <property type="project" value="UniProtKB-KW"/>
</dbReference>
<dbReference type="SMART" id="SM00066">
    <property type="entry name" value="GAL4"/>
    <property type="match status" value="1"/>
</dbReference>
<dbReference type="GO" id="GO:0005634">
    <property type="term" value="C:nucleus"/>
    <property type="evidence" value="ECO:0007669"/>
    <property type="project" value="UniProtKB-SubCell"/>
</dbReference>
<feature type="transmembrane region" description="Helical" evidence="7">
    <location>
        <begin position="530"/>
        <end position="550"/>
    </location>
</feature>
<dbReference type="InterPro" id="IPR007219">
    <property type="entry name" value="XnlR_reg_dom"/>
</dbReference>
<keyword evidence="3" id="KW-0805">Transcription regulation</keyword>
<evidence type="ECO:0000256" key="3">
    <source>
        <dbReference type="ARBA" id="ARBA00023015"/>
    </source>
</evidence>
<keyword evidence="6" id="KW-0539">Nucleus</keyword>
<keyword evidence="4" id="KW-0238">DNA-binding</keyword>
<keyword evidence="2" id="KW-0479">Metal-binding</keyword>
<keyword evidence="7" id="KW-1133">Transmembrane helix</keyword>
<reference evidence="9 10" key="1">
    <citation type="journal article" date="2014" name="Nat. Commun.">
        <title>Multiple recent horizontal transfers of a large genomic region in cheese making fungi.</title>
        <authorList>
            <person name="Cheeseman K."/>
            <person name="Ropars J."/>
            <person name="Renault P."/>
            <person name="Dupont J."/>
            <person name="Gouzy J."/>
            <person name="Branca A."/>
            <person name="Abraham A.L."/>
            <person name="Ceppi M."/>
            <person name="Conseiller E."/>
            <person name="Debuchy R."/>
            <person name="Malagnac F."/>
            <person name="Goarin A."/>
            <person name="Silar P."/>
            <person name="Lacoste S."/>
            <person name="Sallet E."/>
            <person name="Bensimon A."/>
            <person name="Giraud T."/>
            <person name="Brygoo Y."/>
        </authorList>
    </citation>
    <scope>NUCLEOTIDE SEQUENCE [LARGE SCALE GENOMIC DNA]</scope>
    <source>
        <strain evidence="10">FM 013</strain>
    </source>
</reference>
<keyword evidence="10" id="KW-1185">Reference proteome</keyword>
<evidence type="ECO:0000259" key="8">
    <source>
        <dbReference type="PROSITE" id="PS50048"/>
    </source>
</evidence>
<evidence type="ECO:0000256" key="2">
    <source>
        <dbReference type="ARBA" id="ARBA00022723"/>
    </source>
</evidence>
<proteinExistence type="predicted"/>
<dbReference type="PANTHER" id="PTHR46910">
    <property type="entry name" value="TRANSCRIPTION FACTOR PDR1"/>
    <property type="match status" value="1"/>
</dbReference>
<evidence type="ECO:0000256" key="6">
    <source>
        <dbReference type="ARBA" id="ARBA00023242"/>
    </source>
</evidence>
<accession>A0A0G4PJH9</accession>
<dbReference type="Gene3D" id="4.10.240.10">
    <property type="entry name" value="Zn(2)-C6 fungal-type DNA-binding domain"/>
    <property type="match status" value="1"/>
</dbReference>
<dbReference type="InterPro" id="IPR036864">
    <property type="entry name" value="Zn2-C6_fun-type_DNA-bd_sf"/>
</dbReference>
<dbReference type="Pfam" id="PF04082">
    <property type="entry name" value="Fungal_trans"/>
    <property type="match status" value="1"/>
</dbReference>
<dbReference type="GO" id="GO:0008270">
    <property type="term" value="F:zinc ion binding"/>
    <property type="evidence" value="ECO:0007669"/>
    <property type="project" value="InterPro"/>
</dbReference>
<organism evidence="9 10">
    <name type="scientific">Penicillium camemberti (strain FM 013)</name>
    <dbReference type="NCBI Taxonomy" id="1429867"/>
    <lineage>
        <taxon>Eukaryota</taxon>
        <taxon>Fungi</taxon>
        <taxon>Dikarya</taxon>
        <taxon>Ascomycota</taxon>
        <taxon>Pezizomycotina</taxon>
        <taxon>Eurotiomycetes</taxon>
        <taxon>Eurotiomycetidae</taxon>
        <taxon>Eurotiales</taxon>
        <taxon>Aspergillaceae</taxon>
        <taxon>Penicillium</taxon>
    </lineage>
</organism>
<dbReference type="InterPro" id="IPR001138">
    <property type="entry name" value="Zn2Cys6_DnaBD"/>
</dbReference>
<dbReference type="GO" id="GO:0000981">
    <property type="term" value="F:DNA-binding transcription factor activity, RNA polymerase II-specific"/>
    <property type="evidence" value="ECO:0007669"/>
    <property type="project" value="InterPro"/>
</dbReference>
<protein>
    <submittedName>
        <fullName evidence="9">Fungal transcriptional regulatory protein, N-terminal</fullName>
    </submittedName>
</protein>
<gene>
    <name evidence="9" type="ORF">PCAMFM013_S018g000274</name>
</gene>
<evidence type="ECO:0000256" key="4">
    <source>
        <dbReference type="ARBA" id="ARBA00023125"/>
    </source>
</evidence>
<dbReference type="STRING" id="1429867.A0A0G4PJH9"/>
<dbReference type="InterPro" id="IPR050987">
    <property type="entry name" value="AtrR-like"/>
</dbReference>
<comment type="subcellular location">
    <subcellularLocation>
        <location evidence="1">Nucleus</location>
    </subcellularLocation>
</comment>
<dbReference type="CDD" id="cd12148">
    <property type="entry name" value="fungal_TF_MHR"/>
    <property type="match status" value="1"/>
</dbReference>
<feature type="domain" description="Zn(2)-C6 fungal-type" evidence="8">
    <location>
        <begin position="20"/>
        <end position="50"/>
    </location>
</feature>
<keyword evidence="5" id="KW-0804">Transcription</keyword>
<dbReference type="PANTHER" id="PTHR46910:SF37">
    <property type="entry name" value="ZN(II)2CYS6 TRANSCRIPTION FACTOR (EUROFUNG)"/>
    <property type="match status" value="1"/>
</dbReference>
<keyword evidence="7" id="KW-0812">Transmembrane</keyword>
<evidence type="ECO:0000256" key="7">
    <source>
        <dbReference type="SAM" id="Phobius"/>
    </source>
</evidence>
<dbReference type="PROSITE" id="PS50048">
    <property type="entry name" value="ZN2_CY6_FUNGAL_2"/>
    <property type="match status" value="1"/>
</dbReference>
<dbReference type="AlphaFoldDB" id="A0A0G4PJH9"/>
<dbReference type="CDD" id="cd00067">
    <property type="entry name" value="GAL4"/>
    <property type="match status" value="1"/>
</dbReference>
<dbReference type="Pfam" id="PF00172">
    <property type="entry name" value="Zn_clus"/>
    <property type="match status" value="1"/>
</dbReference>
<dbReference type="SUPFAM" id="SSF57701">
    <property type="entry name" value="Zn2/Cys6 DNA-binding domain"/>
    <property type="match status" value="1"/>
</dbReference>
<sequence>MDRLNWNATPSHKRKRKLRACDSCSVRKIKCDNVYPRCDWCKHHDSPCTFTRMLQRQEGVFSSLISQRTSRLEDGIFLAEKLLVDRLAANSSAMNETRNHQTRGSNHKLLGSQGFFSLVGRVHWNNPNLETNPLNGTALALSDIQKSIESAIGYSINLQDLSKPSLPWLCHGPETLRLDTPMEFTSKLPDITYINECLESYYRSPTHLSFPIINETNFRRTIHLAYQNPSNYSVGILSARSCIYAFASLSEVWNLRTKRSPLLTTPALVAEAQRYIHAIAQEETTDGLQATLMLRIIHCSFGNCRPALYLDSLIARLIFRLGAHLNHHPLSHLRNLFWTAYVLDKELSIRTGQPPAIRDEDCDLTLPPGYEEQLYTLLSSADAEKTTIEGPLFPSDLRLLKIKSRVYNTFYQQGSLGKSQTEILISIRELDNDLEKWRLSLPPNHRPTLLVSQQLSTGSPVVDMHLLLVRMDYHHCMSIIHQASGRCKATGNNSNTTEGVRSSFTLAVETSRSSLLSLQSSLHLLPNGTFWLLIFYPISACLAIFSNILLEPLSAHARQDVELLCLAVSLIKELPRQVRTQSFHVTRLQGLITELTRLAELAITEAEHRLDSDVCMAPRLEF</sequence>
<evidence type="ECO:0000256" key="1">
    <source>
        <dbReference type="ARBA" id="ARBA00004123"/>
    </source>
</evidence>
<evidence type="ECO:0000313" key="9">
    <source>
        <dbReference type="EMBL" id="CRL26580.1"/>
    </source>
</evidence>
<dbReference type="Proteomes" id="UP000053732">
    <property type="component" value="Unassembled WGS sequence"/>
</dbReference>